<comment type="caution">
    <text evidence="1">The sequence shown here is derived from an EMBL/GenBank/DDBJ whole genome shotgun (WGS) entry which is preliminary data.</text>
</comment>
<evidence type="ECO:0000313" key="2">
    <source>
        <dbReference type="Proteomes" id="UP001501556"/>
    </source>
</evidence>
<dbReference type="Proteomes" id="UP001501556">
    <property type="component" value="Unassembled WGS sequence"/>
</dbReference>
<reference evidence="2" key="1">
    <citation type="journal article" date="2019" name="Int. J. Syst. Evol. Microbiol.">
        <title>The Global Catalogue of Microorganisms (GCM) 10K type strain sequencing project: providing services to taxonomists for standard genome sequencing and annotation.</title>
        <authorList>
            <consortium name="The Broad Institute Genomics Platform"/>
            <consortium name="The Broad Institute Genome Sequencing Center for Infectious Disease"/>
            <person name="Wu L."/>
            <person name="Ma J."/>
        </authorList>
    </citation>
    <scope>NUCLEOTIDE SEQUENCE [LARGE SCALE GENOMIC DNA]</scope>
    <source>
        <strain evidence="2">JCM 17217</strain>
    </source>
</reference>
<gene>
    <name evidence="1" type="ORF">GCM10022407_07210</name>
</gene>
<proteinExistence type="predicted"/>
<name>A0ABP7PE72_9BACT</name>
<sequence>MFSFQTDFANVFLKAAPQQSQLGNNSGCMKHLLPIWLMLLAASLNAQAQYLPLHGGEYLDTTTTRNPACAKVMTLPYFAVDAKYPRSSATLVREATAFLQRGNRKFSGSGYLTFRFVVDCAGFRQPMTQVLQTDANYAASHFRPELVSELYAFLKTMKDWRVATYSGHAVSYFTYLTFKITDGKVVAVIP</sequence>
<keyword evidence="2" id="KW-1185">Reference proteome</keyword>
<dbReference type="EMBL" id="BAABDI010000003">
    <property type="protein sequence ID" value="GAA3963062.1"/>
    <property type="molecule type" value="Genomic_DNA"/>
</dbReference>
<organism evidence="1 2">
    <name type="scientific">Hymenobacter antarcticus</name>
    <dbReference type="NCBI Taxonomy" id="486270"/>
    <lineage>
        <taxon>Bacteria</taxon>
        <taxon>Pseudomonadati</taxon>
        <taxon>Bacteroidota</taxon>
        <taxon>Cytophagia</taxon>
        <taxon>Cytophagales</taxon>
        <taxon>Hymenobacteraceae</taxon>
        <taxon>Hymenobacter</taxon>
    </lineage>
</organism>
<protein>
    <submittedName>
        <fullName evidence="1">Uncharacterized protein</fullName>
    </submittedName>
</protein>
<evidence type="ECO:0000313" key="1">
    <source>
        <dbReference type="EMBL" id="GAA3963062.1"/>
    </source>
</evidence>
<accession>A0ABP7PE72</accession>